<dbReference type="InterPro" id="IPR052029">
    <property type="entry name" value="PpiD_chaperone"/>
</dbReference>
<evidence type="ECO:0000256" key="6">
    <source>
        <dbReference type="ARBA" id="ARBA00023186"/>
    </source>
</evidence>
<dbReference type="GO" id="GO:0005886">
    <property type="term" value="C:plasma membrane"/>
    <property type="evidence" value="ECO:0007669"/>
    <property type="project" value="UniProtKB-SubCell"/>
</dbReference>
<evidence type="ECO:0000256" key="4">
    <source>
        <dbReference type="ARBA" id="ARBA00022989"/>
    </source>
</evidence>
<dbReference type="PANTHER" id="PTHR47529">
    <property type="entry name" value="PEPTIDYL-PROLYL CIS-TRANS ISOMERASE D"/>
    <property type="match status" value="1"/>
</dbReference>
<dbReference type="Proteomes" id="UP000242800">
    <property type="component" value="Chromosome"/>
</dbReference>
<dbReference type="EMBL" id="CP012505">
    <property type="protein sequence ID" value="ALB01793.1"/>
    <property type="molecule type" value="Genomic_DNA"/>
</dbReference>
<dbReference type="Pfam" id="PF13145">
    <property type="entry name" value="Rotamase_2"/>
    <property type="match status" value="1"/>
</dbReference>
<evidence type="ECO:0000313" key="11">
    <source>
        <dbReference type="Proteomes" id="UP000242800"/>
    </source>
</evidence>
<keyword evidence="2" id="KW-1003">Cell membrane</keyword>
<accession>A0AAC8VDG1</accession>
<evidence type="ECO:0000313" key="10">
    <source>
        <dbReference type="EMBL" id="ALB01793.1"/>
    </source>
</evidence>
<dbReference type="SUPFAM" id="SSF109998">
    <property type="entry name" value="Triger factor/SurA peptide-binding domain-like"/>
    <property type="match status" value="1"/>
</dbReference>
<evidence type="ECO:0000259" key="9">
    <source>
        <dbReference type="Pfam" id="PF13145"/>
    </source>
</evidence>
<evidence type="ECO:0000256" key="7">
    <source>
        <dbReference type="ARBA" id="ARBA00038408"/>
    </source>
</evidence>
<feature type="domain" description="PpiC" evidence="9">
    <location>
        <begin position="235"/>
        <end position="352"/>
    </location>
</feature>
<name>A0AAC8VDG1_9GAMM</name>
<keyword evidence="6" id="KW-0143">Chaperone</keyword>
<feature type="transmembrane region" description="Helical" evidence="8">
    <location>
        <begin position="12"/>
        <end position="34"/>
    </location>
</feature>
<dbReference type="InterPro" id="IPR027304">
    <property type="entry name" value="Trigger_fact/SurA_dom_sf"/>
</dbReference>
<keyword evidence="4 8" id="KW-1133">Transmembrane helix</keyword>
<comment type="subcellular location">
    <subcellularLocation>
        <location evidence="1">Cell membrane</location>
        <topology evidence="1">Single-pass type II membrane protein</topology>
    </subcellularLocation>
</comment>
<reference evidence="10 11" key="1">
    <citation type="journal article" date="2016" name="Int. J. Syst. Evol. Microbiol.">
        <title>Reclassification of Wolbachia persica as Francisella persica comb. nov. and emended description of the family Francisellaceae.</title>
        <authorList>
            <person name="Larson M.A."/>
            <person name="Nalbantoglu U."/>
            <person name="Sayood K."/>
            <person name="Zentz E.B."/>
            <person name="Cer R.Z."/>
            <person name="Iwen P.C."/>
            <person name="Francesconi S.C."/>
            <person name="Bishop-Lilly K.A."/>
            <person name="Mokashi V.P."/>
            <person name="Sjostedt A."/>
            <person name="Hinrichs S.H."/>
        </authorList>
    </citation>
    <scope>NUCLEOTIDE SEQUENCE [LARGE SCALE GENOMIC DNA]</scope>
    <source>
        <strain evidence="10 11">FSC845</strain>
    </source>
</reference>
<evidence type="ECO:0000256" key="2">
    <source>
        <dbReference type="ARBA" id="ARBA00022475"/>
    </source>
</evidence>
<keyword evidence="5 8" id="KW-0472">Membrane</keyword>
<dbReference type="AlphaFoldDB" id="A0AAC8VDG1"/>
<evidence type="ECO:0000256" key="5">
    <source>
        <dbReference type="ARBA" id="ARBA00023136"/>
    </source>
</evidence>
<sequence>MLQSLNDRLKGPFTWIVVISMSFIFVISGMTFFFTNIGSSRAYVAKIGDNEISSQQFQQYTQNVTTNAQKRSILAQMIDQYLLLADAQRHNIVVSKLALQSAIFTNTIFFDKDGKFSADKLKQVVAYLGGMDRLEQILAQNIQVTIIPKTIVDTSFNTDYDNKLLTSIYSVNKYIDYFKVSSSDFKSQIKPSQQDLQSYYDTHKNEYISPARKTISYFIITKDDFITKNNINKYELEAYYQTHKEFFKDFDYNTKATIQKIIKNRRALEKFNEYTQNVDSIKYAKLEKRFGKAKTATIINNNDMTISNIANSQFFANLDKYASIAIANNHLLVYQVDNSTKATQQKLADIKDKISKAYIEQKSQQLAVQQAQYLLNDLISGKKIDKSFKQAIVSSNSQVFSKDFNDYVMSNSNNQYHHYKTANGDIYMYKVAKVEPINNKATQVPNQVIDTYKQEELNFYLQVIKQQIPIKVNDKNI</sequence>
<dbReference type="KEGG" id="fper:ACH24_03675"/>
<evidence type="ECO:0000256" key="1">
    <source>
        <dbReference type="ARBA" id="ARBA00004401"/>
    </source>
</evidence>
<protein>
    <recommendedName>
        <fullName evidence="9">PpiC domain-containing protein</fullName>
    </recommendedName>
</protein>
<proteinExistence type="inferred from homology"/>
<keyword evidence="11" id="KW-1185">Reference proteome</keyword>
<dbReference type="Pfam" id="PF13623">
    <property type="entry name" value="SurA_N_2"/>
    <property type="match status" value="1"/>
</dbReference>
<evidence type="ECO:0000256" key="3">
    <source>
        <dbReference type="ARBA" id="ARBA00022692"/>
    </source>
</evidence>
<dbReference type="GO" id="GO:0003755">
    <property type="term" value="F:peptidyl-prolyl cis-trans isomerase activity"/>
    <property type="evidence" value="ECO:0007669"/>
    <property type="project" value="InterPro"/>
</dbReference>
<organism evidence="10 11">
    <name type="scientific">Francisella persica ATCC VR-331</name>
    <dbReference type="NCBI Taxonomy" id="1086726"/>
    <lineage>
        <taxon>Bacteria</taxon>
        <taxon>Pseudomonadati</taxon>
        <taxon>Pseudomonadota</taxon>
        <taxon>Gammaproteobacteria</taxon>
        <taxon>Thiotrichales</taxon>
        <taxon>Francisellaceae</taxon>
        <taxon>Francisella</taxon>
    </lineage>
</organism>
<comment type="similarity">
    <text evidence="7">Belongs to the PpiD chaperone family.</text>
</comment>
<dbReference type="PANTHER" id="PTHR47529:SF1">
    <property type="entry name" value="PERIPLASMIC CHAPERONE PPID"/>
    <property type="match status" value="1"/>
</dbReference>
<keyword evidence="3 8" id="KW-0812">Transmembrane</keyword>
<evidence type="ECO:0000256" key="8">
    <source>
        <dbReference type="SAM" id="Phobius"/>
    </source>
</evidence>
<gene>
    <name evidence="10" type="ORF">ACH24_03675</name>
</gene>
<dbReference type="RefSeq" id="WP_064461209.1">
    <property type="nucleotide sequence ID" value="NZ_CP012505.1"/>
</dbReference>
<dbReference type="InterPro" id="IPR000297">
    <property type="entry name" value="PPIase_PpiC"/>
</dbReference>